<keyword evidence="2" id="KW-0820">tRNA-binding</keyword>
<feature type="short sequence motif" description="Gly-cisPro motif, important for rejection of L-amino acids" evidence="2">
    <location>
        <begin position="138"/>
        <end position="139"/>
    </location>
</feature>
<name>A0A2U8QSQ7_9FLAO</name>
<comment type="catalytic activity">
    <reaction evidence="2">
        <text>a D-aminoacyl-tRNA + H2O = a tRNA + a D-alpha-amino acid + H(+)</text>
        <dbReference type="Rhea" id="RHEA:13953"/>
        <dbReference type="Rhea" id="RHEA-COMP:10123"/>
        <dbReference type="Rhea" id="RHEA-COMP:10124"/>
        <dbReference type="ChEBI" id="CHEBI:15377"/>
        <dbReference type="ChEBI" id="CHEBI:15378"/>
        <dbReference type="ChEBI" id="CHEBI:59871"/>
        <dbReference type="ChEBI" id="CHEBI:78442"/>
        <dbReference type="ChEBI" id="CHEBI:79333"/>
        <dbReference type="EC" id="3.1.1.96"/>
    </reaction>
</comment>
<comment type="function">
    <text evidence="2">An aminoacyl-tRNA editing enzyme that deacylates mischarged D-aminoacyl-tRNAs. Also deacylates mischarged glycyl-tRNA(Ala), protecting cells against glycine mischarging by AlaRS. Acts via tRNA-based rather than protein-based catalysis; rejects L-amino acids rather than detecting D-amino acids in the active site. By recycling D-aminoacyl-tRNA to D-amino acids and free tRNA molecules, this enzyme counteracts the toxicity associated with the formation of D-aminoacyl-tRNA entities in vivo and helps enforce protein L-homochirality.</text>
</comment>
<evidence type="ECO:0000256" key="1">
    <source>
        <dbReference type="ARBA" id="ARBA00009673"/>
    </source>
</evidence>
<sequence>MRVVIQRTLEASVTIEGEKVAKINKGLLVLVGIEDSDNKEDIDWLASKIVNLRIFADENGVMNNSVKEAEGDLIIVSQFTLHALTKKGNRPSYSKAAKPDFAIPMYEEFVAKVKKELGKEVQTGRFGADMKVALVNDGPVTILMDSKNRE</sequence>
<keyword evidence="2" id="KW-0378">Hydrolase</keyword>
<dbReference type="KEGG" id="fse:DI487_04530"/>
<keyword evidence="2" id="KW-0963">Cytoplasm</keyword>
<dbReference type="GO" id="GO:0043908">
    <property type="term" value="F:Ser(Gly)-tRNA(Ala) hydrolase activity"/>
    <property type="evidence" value="ECO:0007669"/>
    <property type="project" value="UniProtKB-UniRule"/>
</dbReference>
<dbReference type="GO" id="GO:0106026">
    <property type="term" value="F:Gly-tRNA(Ala) deacylase activity"/>
    <property type="evidence" value="ECO:0007669"/>
    <property type="project" value="UniProtKB-UniRule"/>
</dbReference>
<evidence type="ECO:0000313" key="4">
    <source>
        <dbReference type="Proteomes" id="UP000245429"/>
    </source>
</evidence>
<comment type="catalytic activity">
    <reaction evidence="2">
        <text>glycyl-tRNA(Ala) + H2O = tRNA(Ala) + glycine + H(+)</text>
        <dbReference type="Rhea" id="RHEA:53744"/>
        <dbReference type="Rhea" id="RHEA-COMP:9657"/>
        <dbReference type="Rhea" id="RHEA-COMP:13640"/>
        <dbReference type="ChEBI" id="CHEBI:15377"/>
        <dbReference type="ChEBI" id="CHEBI:15378"/>
        <dbReference type="ChEBI" id="CHEBI:57305"/>
        <dbReference type="ChEBI" id="CHEBI:78442"/>
        <dbReference type="ChEBI" id="CHEBI:78522"/>
    </reaction>
</comment>
<dbReference type="GO" id="GO:0000049">
    <property type="term" value="F:tRNA binding"/>
    <property type="evidence" value="ECO:0007669"/>
    <property type="project" value="UniProtKB-UniRule"/>
</dbReference>
<dbReference type="HAMAP" id="MF_00518">
    <property type="entry name" value="Deacylase_Dtd"/>
    <property type="match status" value="1"/>
</dbReference>
<dbReference type="NCBIfam" id="TIGR00256">
    <property type="entry name" value="D-aminoacyl-tRNA deacylase"/>
    <property type="match status" value="1"/>
</dbReference>
<dbReference type="AlphaFoldDB" id="A0A2U8QSQ7"/>
<dbReference type="GO" id="GO:0005737">
    <property type="term" value="C:cytoplasm"/>
    <property type="evidence" value="ECO:0007669"/>
    <property type="project" value="UniProtKB-SubCell"/>
</dbReference>
<protein>
    <recommendedName>
        <fullName evidence="2">D-aminoacyl-tRNA deacylase</fullName>
        <shortName evidence="2">DTD</shortName>
        <ecNumber evidence="2">3.1.1.96</ecNumber>
    </recommendedName>
    <alternativeName>
        <fullName evidence="2">Gly-tRNA(Ala) deacylase</fullName>
        <ecNumber evidence="2">3.1.1.-</ecNumber>
    </alternativeName>
</protein>
<comment type="subunit">
    <text evidence="2">Homodimer.</text>
</comment>
<evidence type="ECO:0000313" key="3">
    <source>
        <dbReference type="EMBL" id="AWM13202.1"/>
    </source>
</evidence>
<accession>A0A2U8QSQ7</accession>
<keyword evidence="2" id="KW-0694">RNA-binding</keyword>
<reference evidence="3 4" key="1">
    <citation type="submission" date="2018-05" db="EMBL/GenBank/DDBJ databases">
        <title>Flavobacterium sp. MEBiC07310.</title>
        <authorList>
            <person name="Baek K."/>
        </authorList>
    </citation>
    <scope>NUCLEOTIDE SEQUENCE [LARGE SCALE GENOMIC DNA]</scope>
    <source>
        <strain evidence="3 4">MEBiC07310</strain>
    </source>
</reference>
<dbReference type="InterPro" id="IPR003732">
    <property type="entry name" value="Daa-tRNA_deacyls_DTD"/>
</dbReference>
<dbReference type="InterPro" id="IPR023509">
    <property type="entry name" value="DTD-like_sf"/>
</dbReference>
<evidence type="ECO:0000256" key="2">
    <source>
        <dbReference type="HAMAP-Rule" id="MF_00518"/>
    </source>
</evidence>
<dbReference type="Gene3D" id="3.50.80.10">
    <property type="entry name" value="D-tyrosyl-tRNA(Tyr) deacylase"/>
    <property type="match status" value="1"/>
</dbReference>
<dbReference type="Pfam" id="PF02580">
    <property type="entry name" value="Tyr_Deacylase"/>
    <property type="match status" value="1"/>
</dbReference>
<proteinExistence type="inferred from homology"/>
<dbReference type="SUPFAM" id="SSF69500">
    <property type="entry name" value="DTD-like"/>
    <property type="match status" value="1"/>
</dbReference>
<organism evidence="3 4">
    <name type="scientific">Flavobacterium sediminis</name>
    <dbReference type="NCBI Taxonomy" id="2201181"/>
    <lineage>
        <taxon>Bacteria</taxon>
        <taxon>Pseudomonadati</taxon>
        <taxon>Bacteroidota</taxon>
        <taxon>Flavobacteriia</taxon>
        <taxon>Flavobacteriales</taxon>
        <taxon>Flavobacteriaceae</taxon>
        <taxon>Flavobacterium</taxon>
    </lineage>
</organism>
<comment type="subcellular location">
    <subcellularLocation>
        <location evidence="2">Cytoplasm</location>
    </subcellularLocation>
</comment>
<comment type="domain">
    <text evidence="2">A Gly-cisPro motif from one monomer fits into the active site of the other monomer to allow specific chiral rejection of L-amino acids.</text>
</comment>
<dbReference type="GO" id="GO:0051500">
    <property type="term" value="F:D-tyrosyl-tRNA(Tyr) deacylase activity"/>
    <property type="evidence" value="ECO:0007669"/>
    <property type="project" value="TreeGrafter"/>
</dbReference>
<dbReference type="PANTHER" id="PTHR10472">
    <property type="entry name" value="D-TYROSYL-TRNA TYR DEACYLASE"/>
    <property type="match status" value="1"/>
</dbReference>
<dbReference type="PANTHER" id="PTHR10472:SF5">
    <property type="entry name" value="D-AMINOACYL-TRNA DEACYLASE 1"/>
    <property type="match status" value="1"/>
</dbReference>
<dbReference type="GO" id="GO:0019478">
    <property type="term" value="P:D-amino acid catabolic process"/>
    <property type="evidence" value="ECO:0007669"/>
    <property type="project" value="UniProtKB-UniRule"/>
</dbReference>
<dbReference type="EC" id="3.1.1.96" evidence="2"/>
<dbReference type="RefSeq" id="WP_109568605.1">
    <property type="nucleotide sequence ID" value="NZ_CP029463.1"/>
</dbReference>
<dbReference type="FunFam" id="3.50.80.10:FF:000001">
    <property type="entry name" value="D-aminoacyl-tRNA deacylase"/>
    <property type="match status" value="1"/>
</dbReference>
<dbReference type="EMBL" id="CP029463">
    <property type="protein sequence ID" value="AWM13202.1"/>
    <property type="molecule type" value="Genomic_DNA"/>
</dbReference>
<dbReference type="CDD" id="cd00563">
    <property type="entry name" value="Dtyr_deacylase"/>
    <property type="match status" value="1"/>
</dbReference>
<dbReference type="OrthoDB" id="9801395at2"/>
<gene>
    <name evidence="2" type="primary">dtd</name>
    <name evidence="3" type="ORF">DI487_04530</name>
</gene>
<dbReference type="EC" id="3.1.1.-" evidence="2"/>
<keyword evidence="4" id="KW-1185">Reference proteome</keyword>
<dbReference type="Proteomes" id="UP000245429">
    <property type="component" value="Chromosome"/>
</dbReference>
<comment type="similarity">
    <text evidence="1 2">Belongs to the DTD family.</text>
</comment>